<evidence type="ECO:0000313" key="6">
    <source>
        <dbReference type="Ensembl" id="ENSACIP00000005381.1"/>
    </source>
</evidence>
<dbReference type="Pfam" id="PF02535">
    <property type="entry name" value="Zip"/>
    <property type="match status" value="1"/>
</dbReference>
<evidence type="ECO:0000256" key="1">
    <source>
        <dbReference type="ARBA" id="ARBA00004141"/>
    </source>
</evidence>
<organism evidence="6 7">
    <name type="scientific">Amphilophus citrinellus</name>
    <name type="common">Midas cichlid</name>
    <name type="synonym">Cichlasoma citrinellum</name>
    <dbReference type="NCBI Taxonomy" id="61819"/>
    <lineage>
        <taxon>Eukaryota</taxon>
        <taxon>Metazoa</taxon>
        <taxon>Chordata</taxon>
        <taxon>Craniata</taxon>
        <taxon>Vertebrata</taxon>
        <taxon>Euteleostomi</taxon>
        <taxon>Actinopterygii</taxon>
        <taxon>Neopterygii</taxon>
        <taxon>Teleostei</taxon>
        <taxon>Neoteleostei</taxon>
        <taxon>Acanthomorphata</taxon>
        <taxon>Ovalentaria</taxon>
        <taxon>Cichlomorphae</taxon>
        <taxon>Cichliformes</taxon>
        <taxon>Cichlidae</taxon>
        <taxon>New World cichlids</taxon>
        <taxon>Cichlasomatinae</taxon>
        <taxon>Heroini</taxon>
        <taxon>Amphilophus</taxon>
    </lineage>
</organism>
<evidence type="ECO:0000313" key="7">
    <source>
        <dbReference type="Proteomes" id="UP000261340"/>
    </source>
</evidence>
<proteinExistence type="predicted"/>
<name>A0A3Q0R4W2_AMPCI</name>
<comment type="subcellular location">
    <subcellularLocation>
        <location evidence="1">Membrane</location>
        <topology evidence="1">Multi-pass membrane protein</topology>
    </subcellularLocation>
</comment>
<dbReference type="Ensembl" id="ENSACIT00000005546.1">
    <property type="protein sequence ID" value="ENSACIP00000005381.1"/>
    <property type="gene ID" value="ENSACIG00000004256.1"/>
</dbReference>
<reference evidence="6" key="1">
    <citation type="submission" date="2025-08" db="UniProtKB">
        <authorList>
            <consortium name="Ensembl"/>
        </authorList>
    </citation>
    <scope>IDENTIFICATION</scope>
</reference>
<protein>
    <submittedName>
        <fullName evidence="6">Uncharacterized protein</fullName>
    </submittedName>
</protein>
<keyword evidence="7" id="KW-1185">Reference proteome</keyword>
<dbReference type="GeneTree" id="ENSGT00940000180159"/>
<accession>A0A3Q0R4W2</accession>
<keyword evidence="2 5" id="KW-0812">Transmembrane</keyword>
<feature type="transmembrane region" description="Helical" evidence="5">
    <location>
        <begin position="39"/>
        <end position="57"/>
    </location>
</feature>
<dbReference type="AlphaFoldDB" id="A0A3Q0R4W2"/>
<evidence type="ECO:0000256" key="2">
    <source>
        <dbReference type="ARBA" id="ARBA00022692"/>
    </source>
</evidence>
<feature type="transmembrane region" description="Helical" evidence="5">
    <location>
        <begin position="69"/>
        <end position="89"/>
    </location>
</feature>
<keyword evidence="3 5" id="KW-1133">Transmembrane helix</keyword>
<evidence type="ECO:0000256" key="3">
    <source>
        <dbReference type="ARBA" id="ARBA00022989"/>
    </source>
</evidence>
<evidence type="ECO:0000256" key="4">
    <source>
        <dbReference type="ARBA" id="ARBA00023136"/>
    </source>
</evidence>
<keyword evidence="4 5" id="KW-0472">Membrane</keyword>
<reference evidence="6" key="2">
    <citation type="submission" date="2025-09" db="UniProtKB">
        <authorList>
            <consortium name="Ensembl"/>
        </authorList>
    </citation>
    <scope>IDENTIFICATION</scope>
</reference>
<dbReference type="InterPro" id="IPR003689">
    <property type="entry name" value="ZIP"/>
</dbReference>
<sequence>MAVAGGASSSVFLSPAKETPALAVNPANVPALEIKLGALVVLLSVTLLFGFTPFCIVRGAGCFNVLNESHLISCFAGGVFFATCLLDLLPDYLQSISEAFSSAGITVRGCTRHPEHTLKLGECRRI</sequence>
<dbReference type="GO" id="GO:0016020">
    <property type="term" value="C:membrane"/>
    <property type="evidence" value="ECO:0007669"/>
    <property type="project" value="UniProtKB-SubCell"/>
</dbReference>
<dbReference type="STRING" id="61819.ENSACIP00000005381"/>
<dbReference type="GO" id="GO:0046873">
    <property type="term" value="F:metal ion transmembrane transporter activity"/>
    <property type="evidence" value="ECO:0007669"/>
    <property type="project" value="InterPro"/>
</dbReference>
<evidence type="ECO:0000256" key="5">
    <source>
        <dbReference type="SAM" id="Phobius"/>
    </source>
</evidence>
<dbReference type="Proteomes" id="UP000261340">
    <property type="component" value="Unplaced"/>
</dbReference>